<dbReference type="EMBL" id="VFIA01000069">
    <property type="protein sequence ID" value="MBC3794979.1"/>
    <property type="molecule type" value="Genomic_DNA"/>
</dbReference>
<organism evidence="8 9">
    <name type="scientific">Spirosoma utsteinense</name>
    <dbReference type="NCBI Taxonomy" id="2585773"/>
    <lineage>
        <taxon>Bacteria</taxon>
        <taxon>Pseudomonadati</taxon>
        <taxon>Bacteroidota</taxon>
        <taxon>Cytophagia</taxon>
        <taxon>Cytophagales</taxon>
        <taxon>Cytophagaceae</taxon>
        <taxon>Spirosoma</taxon>
    </lineage>
</organism>
<evidence type="ECO:0000256" key="5">
    <source>
        <dbReference type="ARBA" id="ARBA00022989"/>
    </source>
</evidence>
<comment type="similarity">
    <text evidence="2">Belongs to the VirD4/TraG family.</text>
</comment>
<dbReference type="CDD" id="cd01127">
    <property type="entry name" value="TrwB_TraG_TraD_VirD4"/>
    <property type="match status" value="2"/>
</dbReference>
<name>A0ABR6WEP1_9BACT</name>
<comment type="subcellular location">
    <subcellularLocation>
        <location evidence="1">Cell membrane</location>
        <topology evidence="1">Multi-pass membrane protein</topology>
    </subcellularLocation>
</comment>
<evidence type="ECO:0000313" key="8">
    <source>
        <dbReference type="EMBL" id="MBC3794979.1"/>
    </source>
</evidence>
<protein>
    <submittedName>
        <fullName evidence="8">Type IV secretory pathway TraG/TraD family ATPase VirD4</fullName>
    </submittedName>
</protein>
<keyword evidence="4 7" id="KW-0812">Transmembrane</keyword>
<accession>A0ABR6WEP1</accession>
<comment type="caution">
    <text evidence="8">The sequence shown here is derived from an EMBL/GenBank/DDBJ whole genome shotgun (WGS) entry which is preliminary data.</text>
</comment>
<dbReference type="InterPro" id="IPR051539">
    <property type="entry name" value="T4SS-coupling_protein"/>
</dbReference>
<sequence length="545" mass="60600">MKHFPGMLATTLATIVGAMKGFLPGVLFAAISLLLTLALVVFLVYEIFLGRAEKVEDKRRAAASTRTVRDIKQTVFSFETVHPDMPTVYLTNPYRGVLVIGGAGSGKSASIIEPIIMQSISQGFAGLLYDFKFPSLARVAKYAAEANGTNTKFYYVDLKDLTRSHRVNPLDPAFMHTQSYADEWGRCILANLKPESIQKSDYWTDEASSYLTAVIWFLREEYPQYCTLPHVVSLVLEDTVKVVELLSTNPETRGTVASLRGAIERKAEAQVAGIDSTLKTALRKINTKEIAWVLSGSDFNLNINDPDEPKFLTLGNFDGLRTVFSPVLALIATVALKQMNQLGKQKSLLILDEAPTIYIPGLEHVPASARESKVATIYAAQNLSQIEDAYGKLKKDTLVANLSNQFWGRVGQKDTAQYVTELWGKHEVLQTTKGRSKSQNGVTIFNPVSYSKSISESLQERQRIQINDVTELSEGEFLGQLVESDYSSFKAQFKYQEKGILPAFAPFQDVTPEAVRANFLRIQSEVQAILKPKSNHRTDVQEDDF</sequence>
<evidence type="ECO:0000256" key="1">
    <source>
        <dbReference type="ARBA" id="ARBA00004651"/>
    </source>
</evidence>
<keyword evidence="6 7" id="KW-0472">Membrane</keyword>
<dbReference type="SUPFAM" id="SSF52540">
    <property type="entry name" value="P-loop containing nucleoside triphosphate hydrolases"/>
    <property type="match status" value="1"/>
</dbReference>
<dbReference type="Gene3D" id="3.40.50.300">
    <property type="entry name" value="P-loop containing nucleotide triphosphate hydrolases"/>
    <property type="match status" value="1"/>
</dbReference>
<dbReference type="Pfam" id="PF02534">
    <property type="entry name" value="T4SS-DNA_transf"/>
    <property type="match status" value="1"/>
</dbReference>
<keyword evidence="5 7" id="KW-1133">Transmembrane helix</keyword>
<dbReference type="Proteomes" id="UP000700732">
    <property type="component" value="Unassembled WGS sequence"/>
</dbReference>
<evidence type="ECO:0000313" key="9">
    <source>
        <dbReference type="Proteomes" id="UP000700732"/>
    </source>
</evidence>
<dbReference type="PANTHER" id="PTHR37937:SF1">
    <property type="entry name" value="CONJUGATIVE TRANSFER: DNA TRANSPORT"/>
    <property type="match status" value="1"/>
</dbReference>
<dbReference type="InterPro" id="IPR027417">
    <property type="entry name" value="P-loop_NTPase"/>
</dbReference>
<keyword evidence="9" id="KW-1185">Reference proteome</keyword>
<dbReference type="PANTHER" id="PTHR37937">
    <property type="entry name" value="CONJUGATIVE TRANSFER: DNA TRANSPORT"/>
    <property type="match status" value="1"/>
</dbReference>
<evidence type="ECO:0000256" key="4">
    <source>
        <dbReference type="ARBA" id="ARBA00022692"/>
    </source>
</evidence>
<evidence type="ECO:0000256" key="2">
    <source>
        <dbReference type="ARBA" id="ARBA00008806"/>
    </source>
</evidence>
<feature type="transmembrane region" description="Helical" evidence="7">
    <location>
        <begin position="27"/>
        <end position="49"/>
    </location>
</feature>
<dbReference type="RefSeq" id="WP_186742019.1">
    <property type="nucleotide sequence ID" value="NZ_VFIA01000069.1"/>
</dbReference>
<evidence type="ECO:0000256" key="3">
    <source>
        <dbReference type="ARBA" id="ARBA00022475"/>
    </source>
</evidence>
<evidence type="ECO:0000256" key="6">
    <source>
        <dbReference type="ARBA" id="ARBA00023136"/>
    </source>
</evidence>
<dbReference type="InterPro" id="IPR003688">
    <property type="entry name" value="TraG/VirD4"/>
</dbReference>
<proteinExistence type="inferred from homology"/>
<keyword evidence="3" id="KW-1003">Cell membrane</keyword>
<evidence type="ECO:0000256" key="7">
    <source>
        <dbReference type="SAM" id="Phobius"/>
    </source>
</evidence>
<gene>
    <name evidence="8" type="ORF">FH603_5511</name>
</gene>
<reference evidence="8 9" key="1">
    <citation type="submission" date="2019-06" db="EMBL/GenBank/DDBJ databases">
        <title>Spirosoma utsteinense sp. nov. isolated from Antarctic ice-free soils.</title>
        <authorList>
            <person name="Tahon G."/>
        </authorList>
    </citation>
    <scope>NUCLEOTIDE SEQUENCE [LARGE SCALE GENOMIC DNA]</scope>
    <source>
        <strain evidence="8 9">LMG 31447</strain>
    </source>
</reference>